<sequence length="88" mass="10002">MPYILISTRIRLELGPTQCGDEWSDPELMALLDAELVHQFGNNFKEYLSKHPPRVVLNKLGKIGYKVISSTGIGQTIVWTLFKPDEDQ</sequence>
<dbReference type="eggNOG" id="ENOG502S4A0">
    <property type="taxonomic scope" value="Eukaryota"/>
</dbReference>
<accession>A7SW52</accession>
<dbReference type="InterPro" id="IPR036717">
    <property type="entry name" value="GFRP_sf"/>
</dbReference>
<dbReference type="Gene3D" id="3.30.1410.10">
    <property type="entry name" value="GTP cyclohydrolase I feedback regulatory protein GFRP"/>
    <property type="match status" value="1"/>
</dbReference>
<comment type="similarity">
    <text evidence="3">Belongs to the GFRP family.</text>
</comment>
<evidence type="ECO:0000313" key="10">
    <source>
        <dbReference type="Proteomes" id="UP000001593"/>
    </source>
</evidence>
<keyword evidence="7" id="KW-0539">Nucleus</keyword>
<dbReference type="STRING" id="45351.A7SW52"/>
<dbReference type="Pfam" id="PF06399">
    <property type="entry name" value="GFRP"/>
    <property type="match status" value="1"/>
</dbReference>
<dbReference type="InParanoid" id="A7SW52"/>
<dbReference type="HOGENOM" id="CLU_195651_0_0_1"/>
<dbReference type="GO" id="GO:0005829">
    <property type="term" value="C:cytosol"/>
    <property type="evidence" value="ECO:0007669"/>
    <property type="project" value="UniProtKB-SubCell"/>
</dbReference>
<evidence type="ECO:0000256" key="5">
    <source>
        <dbReference type="ARBA" id="ARBA00022490"/>
    </source>
</evidence>
<dbReference type="OMA" id="PNLMHYL"/>
<dbReference type="PANTHER" id="PTHR16852">
    <property type="entry name" value="GTP CYCLOHYDROLASE 1 FEEDBACK REGULATORY PROTEIN"/>
    <property type="match status" value="1"/>
</dbReference>
<dbReference type="SUPFAM" id="SSF69761">
    <property type="entry name" value="GTP cyclohydrolase I feedback regulatory protein, GFRP"/>
    <property type="match status" value="1"/>
</dbReference>
<dbReference type="AlphaFoldDB" id="A7SW52"/>
<dbReference type="EMBL" id="DS469852">
    <property type="protein sequence ID" value="EDO32067.1"/>
    <property type="molecule type" value="Genomic_DNA"/>
</dbReference>
<keyword evidence="6" id="KW-0472">Membrane</keyword>
<dbReference type="PANTHER" id="PTHR16852:SF2">
    <property type="entry name" value="GTP CYCLOHYDROLASE 1 FEEDBACK REGULATORY PROTEIN"/>
    <property type="match status" value="1"/>
</dbReference>
<dbReference type="InterPro" id="IPR009112">
    <property type="entry name" value="GTP_CycHdrlase_I_reg"/>
</dbReference>
<dbReference type="GO" id="GO:0009890">
    <property type="term" value="P:negative regulation of biosynthetic process"/>
    <property type="evidence" value="ECO:0007669"/>
    <property type="project" value="InterPro"/>
</dbReference>
<dbReference type="OrthoDB" id="64291at2759"/>
<dbReference type="PhylomeDB" id="A7SW52"/>
<evidence type="ECO:0000256" key="2">
    <source>
        <dbReference type="ARBA" id="ARBA00004514"/>
    </source>
</evidence>
<dbReference type="Proteomes" id="UP000001593">
    <property type="component" value="Unassembled WGS sequence"/>
</dbReference>
<reference evidence="9 10" key="1">
    <citation type="journal article" date="2007" name="Science">
        <title>Sea anemone genome reveals ancestral eumetazoan gene repertoire and genomic organization.</title>
        <authorList>
            <person name="Putnam N.H."/>
            <person name="Srivastava M."/>
            <person name="Hellsten U."/>
            <person name="Dirks B."/>
            <person name="Chapman J."/>
            <person name="Salamov A."/>
            <person name="Terry A."/>
            <person name="Shapiro H."/>
            <person name="Lindquist E."/>
            <person name="Kapitonov V.V."/>
            <person name="Jurka J."/>
            <person name="Genikhovich G."/>
            <person name="Grigoriev I.V."/>
            <person name="Lucas S.M."/>
            <person name="Steele R.E."/>
            <person name="Finnerty J.R."/>
            <person name="Technau U."/>
            <person name="Martindale M.Q."/>
            <person name="Rokhsar D.S."/>
        </authorList>
    </citation>
    <scope>NUCLEOTIDE SEQUENCE [LARGE SCALE GENOMIC DNA]</scope>
    <source>
        <strain evidence="10">CH2 X CH6</strain>
    </source>
</reference>
<organism evidence="9 10">
    <name type="scientific">Nematostella vectensis</name>
    <name type="common">Starlet sea anemone</name>
    <dbReference type="NCBI Taxonomy" id="45351"/>
    <lineage>
        <taxon>Eukaryota</taxon>
        <taxon>Metazoa</taxon>
        <taxon>Cnidaria</taxon>
        <taxon>Anthozoa</taxon>
        <taxon>Hexacorallia</taxon>
        <taxon>Actiniaria</taxon>
        <taxon>Edwardsiidae</taxon>
        <taxon>Nematostella</taxon>
    </lineage>
</organism>
<keyword evidence="10" id="KW-1185">Reference proteome</keyword>
<evidence type="ECO:0000313" key="9">
    <source>
        <dbReference type="EMBL" id="EDO32067.1"/>
    </source>
</evidence>
<evidence type="ECO:0000256" key="8">
    <source>
        <dbReference type="ARBA" id="ARBA00032599"/>
    </source>
</evidence>
<evidence type="ECO:0000256" key="3">
    <source>
        <dbReference type="ARBA" id="ARBA00007605"/>
    </source>
</evidence>
<proteinExistence type="inferred from homology"/>
<dbReference type="FunCoup" id="A7SW52">
    <property type="interactions" value="37"/>
</dbReference>
<name>A7SW52_NEMVE</name>
<evidence type="ECO:0000256" key="7">
    <source>
        <dbReference type="ARBA" id="ARBA00023242"/>
    </source>
</evidence>
<dbReference type="KEGG" id="nve:5503068"/>
<evidence type="ECO:0000256" key="4">
    <source>
        <dbReference type="ARBA" id="ARBA00020099"/>
    </source>
</evidence>
<evidence type="ECO:0000256" key="6">
    <source>
        <dbReference type="ARBA" id="ARBA00023136"/>
    </source>
</evidence>
<dbReference type="GO" id="GO:0005737">
    <property type="term" value="C:cytoplasm"/>
    <property type="evidence" value="ECO:0000318"/>
    <property type="project" value="GO_Central"/>
</dbReference>
<dbReference type="GO" id="GO:0044549">
    <property type="term" value="F:GTP cyclohydrolase binding"/>
    <property type="evidence" value="ECO:0000318"/>
    <property type="project" value="GO_Central"/>
</dbReference>
<dbReference type="GO" id="GO:0005634">
    <property type="term" value="C:nucleus"/>
    <property type="evidence" value="ECO:0000318"/>
    <property type="project" value="GO_Central"/>
</dbReference>
<dbReference type="GO" id="GO:0031965">
    <property type="term" value="C:nuclear membrane"/>
    <property type="evidence" value="ECO:0007669"/>
    <property type="project" value="UniProtKB-SubCell"/>
</dbReference>
<dbReference type="FunFam" id="3.30.1410.10:FF:000001">
    <property type="entry name" value="GTP cyclohydrolase 1 feedback regulatory protein"/>
    <property type="match status" value="1"/>
</dbReference>
<protein>
    <recommendedName>
        <fullName evidence="4">GTP cyclohydrolase 1 feedback regulatory protein</fullName>
    </recommendedName>
    <alternativeName>
        <fullName evidence="8">GTP cyclohydrolase I feedback regulatory protein</fullName>
    </alternativeName>
</protein>
<evidence type="ECO:0000256" key="1">
    <source>
        <dbReference type="ARBA" id="ARBA00004126"/>
    </source>
</evidence>
<keyword evidence="5" id="KW-0963">Cytoplasm</keyword>
<comment type="subcellular location">
    <subcellularLocation>
        <location evidence="2">Cytoplasm</location>
        <location evidence="2">Cytosol</location>
    </subcellularLocation>
    <subcellularLocation>
        <location evidence="1">Nucleus membrane</location>
    </subcellularLocation>
</comment>
<gene>
    <name evidence="9" type="ORF">NEMVEDRAFT_v1g194136</name>
</gene>